<keyword evidence="3" id="KW-1185">Reference proteome</keyword>
<evidence type="ECO:0000313" key="3">
    <source>
        <dbReference type="Proteomes" id="UP001388673"/>
    </source>
</evidence>
<feature type="region of interest" description="Disordered" evidence="1">
    <location>
        <begin position="218"/>
        <end position="239"/>
    </location>
</feature>
<evidence type="ECO:0000313" key="2">
    <source>
        <dbReference type="EMBL" id="KAK8869759.1"/>
    </source>
</evidence>
<sequence>MPVPDSMKIKQNQISRWVASCSYSHAHLDACPGLLTQVDPEDEVELTIRQRHQHLSAFGLTTPQSIPPPVSDASGPSSPRRGAARPTHQRHRRSQSVSQIDTSALLPPGLTSTIKETFTPAKPVVDSKKRTRACSFPVRFAEEKNRIHVYDSVTVEDESANDTPRDLPVDENDAEFSVKLETDEQVNATPVHPVTTFAWTLAATSSIGADDGSIPIALSPHLRPRGSTPSFNSTDVDTNDTKIPFTDRLLLKGNHSYLGLSLDHQSLADRRLDFSSFSSSSSSSSNGDSSAPTGQFSPLGFLMTALPGPVEARITLPLLPSPTIVNQGGSDVSPLELLCEHDLAESRAGSGSRSGSKSEVIRRSSSFSLSKFTSDHTRTWSTSPLFLPLDKHDFYLSSHTRSSSSSSSSPSSSSSSKTMICPILVRKRDIIKKSGHEFCEHVHKVFTPLAPDRVLPSTAHVHRKIQNTLSV</sequence>
<accession>A0AAW0Z710</accession>
<gene>
    <name evidence="2" type="ORF">IAR55_000327</name>
</gene>
<feature type="compositionally biased region" description="Polar residues" evidence="1">
    <location>
        <begin position="227"/>
        <end position="236"/>
    </location>
</feature>
<dbReference type="AlphaFoldDB" id="A0AAW0Z710"/>
<name>A0AAW0Z710_9TREE</name>
<dbReference type="Proteomes" id="UP001388673">
    <property type="component" value="Unassembled WGS sequence"/>
</dbReference>
<dbReference type="KEGG" id="kne:92177587"/>
<reference evidence="2 3" key="1">
    <citation type="journal article" date="2024" name="bioRxiv">
        <title>Comparative genomics of Cryptococcus and Kwoniella reveals pathogenesis evolution and contrasting karyotype dynamics via intercentromeric recombination or chromosome fusion.</title>
        <authorList>
            <person name="Coelho M.A."/>
            <person name="David-Palma M."/>
            <person name="Shea T."/>
            <person name="Bowers K."/>
            <person name="McGinley-Smith S."/>
            <person name="Mohammad A.W."/>
            <person name="Gnirke A."/>
            <person name="Yurkov A.M."/>
            <person name="Nowrousian M."/>
            <person name="Sun S."/>
            <person name="Cuomo C.A."/>
            <person name="Heitman J."/>
        </authorList>
    </citation>
    <scope>NUCLEOTIDE SEQUENCE [LARGE SCALE GENOMIC DNA]</scope>
    <source>
        <strain evidence="2 3">CBS 13917</strain>
    </source>
</reference>
<feature type="region of interest" description="Disordered" evidence="1">
    <location>
        <begin position="59"/>
        <end position="111"/>
    </location>
</feature>
<comment type="caution">
    <text evidence="2">The sequence shown here is derived from an EMBL/GenBank/DDBJ whole genome shotgun (WGS) entry which is preliminary data.</text>
</comment>
<dbReference type="EMBL" id="JBCAWK010000001">
    <property type="protein sequence ID" value="KAK8869759.1"/>
    <property type="molecule type" value="Genomic_DNA"/>
</dbReference>
<evidence type="ECO:0000256" key="1">
    <source>
        <dbReference type="SAM" id="MobiDB-lite"/>
    </source>
</evidence>
<dbReference type="GeneID" id="92177587"/>
<protein>
    <submittedName>
        <fullName evidence="2">Uncharacterized protein</fullName>
    </submittedName>
</protein>
<organism evidence="2 3">
    <name type="scientific">Kwoniella newhampshirensis</name>
    <dbReference type="NCBI Taxonomy" id="1651941"/>
    <lineage>
        <taxon>Eukaryota</taxon>
        <taxon>Fungi</taxon>
        <taxon>Dikarya</taxon>
        <taxon>Basidiomycota</taxon>
        <taxon>Agaricomycotina</taxon>
        <taxon>Tremellomycetes</taxon>
        <taxon>Tremellales</taxon>
        <taxon>Cryptococcaceae</taxon>
        <taxon>Kwoniella</taxon>
    </lineage>
</organism>
<dbReference type="RefSeq" id="XP_066806005.1">
    <property type="nucleotide sequence ID" value="XM_066943463.1"/>
</dbReference>
<proteinExistence type="predicted"/>